<name>A0A4V2JSP9_9ACTN</name>
<dbReference type="Gene3D" id="3.90.1510.10">
    <property type="entry name" value="Glycerate kinase, domain 2"/>
    <property type="match status" value="1"/>
</dbReference>
<dbReference type="PANTHER" id="PTHR21599:SF0">
    <property type="entry name" value="GLYCERATE KINASE"/>
    <property type="match status" value="1"/>
</dbReference>
<dbReference type="Gene3D" id="3.40.50.10350">
    <property type="entry name" value="Glycerate kinase, domain 1"/>
    <property type="match status" value="1"/>
</dbReference>
<sequence>MDRRGLQLRRVDALVRVVVCTDRIGALASADAGAALGRAFVAARPGTQVAVVPLASGGPDLAEALDALGHDAVVVRDPDADPGHHGHHDHTHGDEEPTGVDPVSTSLGVGRALAEALAGRPRRVVVDLTGLLTHDGGAGLLHALGAAADVPLDAGAGGLTGITTVDLAPARALVGDTELVAVVDPAELQDMLLGLRGLTSRRGRAAGTDPALMLSTDAALGALAGALGVPDAPGLGAAGGAVLALAALGGWATSGPSLCAEVAQLERTASVADVLVTGADHVDFATRGGHVVPEVAALGERTMRPVVVVARKVDISGRELRTFGVEVAYAVGGGADLGSAELTRRAAGVASSWTW</sequence>
<evidence type="ECO:0000256" key="4">
    <source>
        <dbReference type="SAM" id="MobiDB-lite"/>
    </source>
</evidence>
<dbReference type="AlphaFoldDB" id="A0A4V2JSP9"/>
<keyword evidence="3" id="KW-0418">Kinase</keyword>
<gene>
    <name evidence="5" type="ORF">ET989_03185</name>
</gene>
<feature type="compositionally biased region" description="Basic and acidic residues" evidence="4">
    <location>
        <begin position="75"/>
        <end position="84"/>
    </location>
</feature>
<dbReference type="OrthoDB" id="3733540at2"/>
<dbReference type="Proteomes" id="UP000292373">
    <property type="component" value="Unassembled WGS sequence"/>
</dbReference>
<evidence type="ECO:0000256" key="1">
    <source>
        <dbReference type="ARBA" id="ARBA00006284"/>
    </source>
</evidence>
<evidence type="ECO:0000313" key="6">
    <source>
        <dbReference type="Proteomes" id="UP000292373"/>
    </source>
</evidence>
<dbReference type="EMBL" id="SDMQ01000002">
    <property type="protein sequence ID" value="TBT87327.1"/>
    <property type="molecule type" value="Genomic_DNA"/>
</dbReference>
<dbReference type="InterPro" id="IPR018197">
    <property type="entry name" value="Glycerate_kinase_RE-like"/>
</dbReference>
<evidence type="ECO:0000256" key="2">
    <source>
        <dbReference type="ARBA" id="ARBA00022679"/>
    </source>
</evidence>
<comment type="caution">
    <text evidence="5">The sequence shown here is derived from an EMBL/GenBank/DDBJ whole genome shotgun (WGS) entry which is preliminary data.</text>
</comment>
<comment type="similarity">
    <text evidence="1">Belongs to the glycerate kinase type-1 family.</text>
</comment>
<protein>
    <recommendedName>
        <fullName evidence="7">Glycerate kinase</fullName>
    </recommendedName>
</protein>
<dbReference type="Pfam" id="PF02595">
    <property type="entry name" value="Gly_kinase"/>
    <property type="match status" value="1"/>
</dbReference>
<feature type="region of interest" description="Disordered" evidence="4">
    <location>
        <begin position="75"/>
        <end position="101"/>
    </location>
</feature>
<dbReference type="SUPFAM" id="SSF110738">
    <property type="entry name" value="Glycerate kinase I"/>
    <property type="match status" value="1"/>
</dbReference>
<dbReference type="PANTHER" id="PTHR21599">
    <property type="entry name" value="GLYCERATE KINASE"/>
    <property type="match status" value="1"/>
</dbReference>
<dbReference type="InterPro" id="IPR036129">
    <property type="entry name" value="Glycerate_kinase_sf"/>
</dbReference>
<dbReference type="GO" id="GO:0008887">
    <property type="term" value="F:glycerate kinase activity"/>
    <property type="evidence" value="ECO:0007669"/>
    <property type="project" value="InterPro"/>
</dbReference>
<dbReference type="GO" id="GO:0031388">
    <property type="term" value="P:organic acid phosphorylation"/>
    <property type="evidence" value="ECO:0007669"/>
    <property type="project" value="InterPro"/>
</dbReference>
<reference evidence="5 6" key="1">
    <citation type="submission" date="2019-01" db="EMBL/GenBank/DDBJ databases">
        <title>Lactibacter flavus gen. nov., sp. nov., a novel bacterium of the family Propionibacteriaceae isolated from raw milk and dairy products.</title>
        <authorList>
            <person name="Huptas C."/>
            <person name="Wenning M."/>
            <person name="Breitenwieser F."/>
            <person name="Doll E."/>
            <person name="Von Neubeck M."/>
            <person name="Busse H.-J."/>
            <person name="Scherer S."/>
        </authorList>
    </citation>
    <scope>NUCLEOTIDE SEQUENCE [LARGE SCALE GENOMIC DNA]</scope>
    <source>
        <strain evidence="5 6">KCTC 33808</strain>
    </source>
</reference>
<evidence type="ECO:0000256" key="3">
    <source>
        <dbReference type="ARBA" id="ARBA00022777"/>
    </source>
</evidence>
<keyword evidence="2" id="KW-0808">Transferase</keyword>
<accession>A0A4V2JSP9</accession>
<dbReference type="InterPro" id="IPR004381">
    <property type="entry name" value="Glycerate_kinase"/>
</dbReference>
<organism evidence="5 6">
    <name type="scientific">Propioniciclava sinopodophylli</name>
    <dbReference type="NCBI Taxonomy" id="1837344"/>
    <lineage>
        <taxon>Bacteria</taxon>
        <taxon>Bacillati</taxon>
        <taxon>Actinomycetota</taxon>
        <taxon>Actinomycetes</taxon>
        <taxon>Propionibacteriales</taxon>
        <taxon>Propionibacteriaceae</taxon>
        <taxon>Propioniciclava</taxon>
    </lineage>
</organism>
<evidence type="ECO:0000313" key="5">
    <source>
        <dbReference type="EMBL" id="TBT87327.1"/>
    </source>
</evidence>
<dbReference type="InterPro" id="IPR018193">
    <property type="entry name" value="Glyc_kinase_flavodox-like_fold"/>
</dbReference>
<evidence type="ECO:0008006" key="7">
    <source>
        <dbReference type="Google" id="ProtNLM"/>
    </source>
</evidence>
<proteinExistence type="inferred from homology"/>
<keyword evidence="6" id="KW-1185">Reference proteome</keyword>